<name>A0A2C9JFC7_BIOGL</name>
<feature type="transmembrane region" description="Helical" evidence="11">
    <location>
        <begin position="125"/>
        <end position="145"/>
    </location>
</feature>
<dbReference type="VEuPathDB" id="VectorBase:BGLAX_044887"/>
<dbReference type="GO" id="GO:0016918">
    <property type="term" value="F:retinal binding"/>
    <property type="evidence" value="ECO:0007669"/>
    <property type="project" value="UniProtKB-KW"/>
</dbReference>
<feature type="transmembrane region" description="Helical" evidence="11">
    <location>
        <begin position="152"/>
        <end position="170"/>
    </location>
</feature>
<dbReference type="GO" id="GO:0005886">
    <property type="term" value="C:plasma membrane"/>
    <property type="evidence" value="ECO:0007669"/>
    <property type="project" value="UniProtKB-SubCell"/>
</dbReference>
<dbReference type="STRING" id="6526.A0A2C9JFC7"/>
<evidence type="ECO:0000256" key="10">
    <source>
        <dbReference type="ARBA" id="ARBA00023170"/>
    </source>
</evidence>
<dbReference type="PANTHER" id="PTHR21444:SF16">
    <property type="entry name" value="RECEPTOR FOR RETINOL UPTAKE STRA6"/>
    <property type="match status" value="1"/>
</dbReference>
<comment type="subcellular location">
    <subcellularLocation>
        <location evidence="1">Cell membrane</location>
        <topology evidence="1">Multi-pass membrane protein</topology>
    </subcellularLocation>
</comment>
<feature type="transmembrane region" description="Helical" evidence="11">
    <location>
        <begin position="279"/>
        <end position="304"/>
    </location>
</feature>
<evidence type="ECO:0000256" key="11">
    <source>
        <dbReference type="SAM" id="Phobius"/>
    </source>
</evidence>
<evidence type="ECO:0000256" key="5">
    <source>
        <dbReference type="ARBA" id="ARBA00022692"/>
    </source>
</evidence>
<accession>A0A2C9JFC7</accession>
<keyword evidence="5 11" id="KW-0812">Transmembrane</keyword>
<keyword evidence="6" id="KW-0845">Vitamin A</keyword>
<dbReference type="GO" id="GO:0034632">
    <property type="term" value="F:retinol transmembrane transporter activity"/>
    <property type="evidence" value="ECO:0007669"/>
    <property type="project" value="InterPro"/>
</dbReference>
<dbReference type="OrthoDB" id="2376984at2759"/>
<dbReference type="AlphaFoldDB" id="A0A2C9JFC7"/>
<evidence type="ECO:0000256" key="4">
    <source>
        <dbReference type="ARBA" id="ARBA00022475"/>
    </source>
</evidence>
<evidence type="ECO:0000256" key="2">
    <source>
        <dbReference type="ARBA" id="ARBA00014411"/>
    </source>
</evidence>
<keyword evidence="8" id="KW-0683">Retinol-binding</keyword>
<keyword evidence="3" id="KW-0813">Transport</keyword>
<evidence type="ECO:0000256" key="3">
    <source>
        <dbReference type="ARBA" id="ARBA00022448"/>
    </source>
</evidence>
<gene>
    <name evidence="12" type="primary">106055704</name>
</gene>
<dbReference type="GO" id="GO:0071939">
    <property type="term" value="P:vitamin A import into cell"/>
    <property type="evidence" value="ECO:0007669"/>
    <property type="project" value="TreeGrafter"/>
</dbReference>
<evidence type="ECO:0000313" key="12">
    <source>
        <dbReference type="EnsemblMetazoa" id="BGLB001745-PC"/>
    </source>
</evidence>
<dbReference type="GO" id="GO:0019841">
    <property type="term" value="F:retinol binding"/>
    <property type="evidence" value="ECO:0007669"/>
    <property type="project" value="UniProtKB-KW"/>
</dbReference>
<evidence type="ECO:0000313" key="13">
    <source>
        <dbReference type="Proteomes" id="UP000076420"/>
    </source>
</evidence>
<dbReference type="VEuPathDB" id="VectorBase:BGLB001745"/>
<feature type="transmembrane region" description="Helical" evidence="11">
    <location>
        <begin position="88"/>
        <end position="105"/>
    </location>
</feature>
<evidence type="ECO:0000256" key="9">
    <source>
        <dbReference type="ARBA" id="ARBA00023136"/>
    </source>
</evidence>
<dbReference type="InterPro" id="IPR026612">
    <property type="entry name" value="STRA6-like"/>
</dbReference>
<feature type="transmembrane region" description="Helical" evidence="11">
    <location>
        <begin position="495"/>
        <end position="528"/>
    </location>
</feature>
<reference evidence="12" key="1">
    <citation type="submission" date="2020-05" db="UniProtKB">
        <authorList>
            <consortium name="EnsemblMetazoa"/>
        </authorList>
    </citation>
    <scope>IDENTIFICATION</scope>
    <source>
        <strain evidence="12">BB02</strain>
    </source>
</reference>
<dbReference type="Proteomes" id="UP000076420">
    <property type="component" value="Unassembled WGS sequence"/>
</dbReference>
<evidence type="ECO:0000256" key="8">
    <source>
        <dbReference type="ARBA" id="ARBA00023072"/>
    </source>
</evidence>
<protein>
    <recommendedName>
        <fullName evidence="2">Receptor for retinol uptake STRA6</fullName>
    </recommendedName>
</protein>
<keyword evidence="7 11" id="KW-1133">Transmembrane helix</keyword>
<evidence type="ECO:0000256" key="1">
    <source>
        <dbReference type="ARBA" id="ARBA00004651"/>
    </source>
</evidence>
<organism evidence="12 13">
    <name type="scientific">Biomphalaria glabrata</name>
    <name type="common">Bloodfluke planorb</name>
    <name type="synonym">Freshwater snail</name>
    <dbReference type="NCBI Taxonomy" id="6526"/>
    <lineage>
        <taxon>Eukaryota</taxon>
        <taxon>Metazoa</taxon>
        <taxon>Spiralia</taxon>
        <taxon>Lophotrochozoa</taxon>
        <taxon>Mollusca</taxon>
        <taxon>Gastropoda</taxon>
        <taxon>Heterobranchia</taxon>
        <taxon>Euthyneura</taxon>
        <taxon>Panpulmonata</taxon>
        <taxon>Hygrophila</taxon>
        <taxon>Lymnaeoidea</taxon>
        <taxon>Planorbidae</taxon>
        <taxon>Biomphalaria</taxon>
    </lineage>
</organism>
<proteinExistence type="predicted"/>
<evidence type="ECO:0000256" key="7">
    <source>
        <dbReference type="ARBA" id="ARBA00022989"/>
    </source>
</evidence>
<keyword evidence="9 11" id="KW-0472">Membrane</keyword>
<dbReference type="KEGG" id="bgt:106055704"/>
<dbReference type="EnsemblMetazoa" id="BGLB001745-RC">
    <property type="protein sequence ID" value="BGLB001745-PC"/>
    <property type="gene ID" value="BGLB001745"/>
</dbReference>
<feature type="transmembrane region" description="Helical" evidence="11">
    <location>
        <begin position="456"/>
        <end position="474"/>
    </location>
</feature>
<keyword evidence="4" id="KW-1003">Cell membrane</keyword>
<dbReference type="PANTHER" id="PTHR21444">
    <property type="entry name" value="COILED-COIL DOMAIN-CONTAINING PROTEIN 180"/>
    <property type="match status" value="1"/>
</dbReference>
<keyword evidence="10" id="KW-0675">Receptor</keyword>
<feature type="transmembrane region" description="Helical" evidence="11">
    <location>
        <begin position="349"/>
        <end position="370"/>
    </location>
</feature>
<feature type="transmembrane region" description="Helical" evidence="11">
    <location>
        <begin position="182"/>
        <end position="202"/>
    </location>
</feature>
<evidence type="ECO:0000256" key="6">
    <source>
        <dbReference type="ARBA" id="ARBA00022893"/>
    </source>
</evidence>
<dbReference type="GO" id="GO:0038023">
    <property type="term" value="F:signaling receptor activity"/>
    <property type="evidence" value="ECO:0007669"/>
    <property type="project" value="InterPro"/>
</dbReference>
<feature type="transmembrane region" description="Helical" evidence="11">
    <location>
        <begin position="416"/>
        <end position="444"/>
    </location>
</feature>
<sequence length="682" mass="78698">MSMDNKKSITAKDFLRLLRSLGGFNDTNGGCKSIIDERQFYQISLIPAFCLTLMMALSIQRTRLWSSCLKGRPGLVYPMDTMTRLSRLSYCAAFGATAFLVYDITLEGKLIINYEGPVSLKTLNLILSMLIYGMVLFPIFACLALRTAFGYSLGFLYIFVFLIIEVMSLVHCIDRLQEILRFLPSVLCRAFLCFSLPVKFYWAFKKRHFFTNVTTENSLGLTLDQVRDSYQGRHVRNLLRKTERKAKSGILNKLKHCCIGTFWSIFYQRQKGFRFPARFVSVMFVGGCVVYILAVEFLFLAFTFTKSSHEGLEYIENELNTNWKEDANWKEAFDTLKLILDVLHHIIDLVYYSLLVAIALSCAMTLVNILHMGTSFRNNLFMLYRGDYTYIPEASKFSAQGLCVANMKFAGFQVAYLIWGFMIITIILFIICFSMGVFIITLIFGYIDWLVNKVLQVWPGVLIGIALVIIQKILTRFVFLQGNAQHLLLDNRRFYFIITYFMFFYNIFLGIVSCFMRIIKSVAVGILLLARLDSTPMPRKFERFDPGFSAYIGYIHMEMAQTHPVVLVFIQLLYTLSLERKSIGVVTMSTNESDIILMSSESETLQVVIPMKKVVRNRSAQFNWLVIYTLLQNPSVRMYRKGFIQLKRKAEKEGLKIPISDKPITDFDLVKLQEEMERENKP</sequence>
<dbReference type="Pfam" id="PF14752">
    <property type="entry name" value="RBP_receptor"/>
    <property type="match status" value="1"/>
</dbReference>